<dbReference type="EMBL" id="SEWF01000087">
    <property type="protein sequence ID" value="RYU91829.1"/>
    <property type="molecule type" value="Genomic_DNA"/>
</dbReference>
<reference evidence="1 2" key="1">
    <citation type="submission" date="2019-02" db="EMBL/GenBank/DDBJ databases">
        <title>Bacterial novel species Emticicia sp. 17J42-9 isolated from soil.</title>
        <authorList>
            <person name="Jung H.-Y."/>
        </authorList>
    </citation>
    <scope>NUCLEOTIDE SEQUENCE [LARGE SCALE GENOMIC DNA]</scope>
    <source>
        <strain evidence="1 2">17J42-9</strain>
    </source>
</reference>
<accession>A0A4Q5LR38</accession>
<name>A0A4Q5LR38_9BACT</name>
<dbReference type="AlphaFoldDB" id="A0A4Q5LR38"/>
<evidence type="ECO:0000313" key="2">
    <source>
        <dbReference type="Proteomes" id="UP000293162"/>
    </source>
</evidence>
<keyword evidence="2" id="KW-1185">Reference proteome</keyword>
<proteinExistence type="predicted"/>
<evidence type="ECO:0008006" key="3">
    <source>
        <dbReference type="Google" id="ProtNLM"/>
    </source>
</evidence>
<protein>
    <recommendedName>
        <fullName evidence="3">NRDE family protein</fullName>
    </recommendedName>
</protein>
<dbReference type="Pfam" id="PF05742">
    <property type="entry name" value="TANGO2"/>
    <property type="match status" value="1"/>
</dbReference>
<dbReference type="RefSeq" id="WP_130024241.1">
    <property type="nucleotide sequence ID" value="NZ_SEWF01000087.1"/>
</dbReference>
<dbReference type="InterPro" id="IPR008551">
    <property type="entry name" value="TANGO2"/>
</dbReference>
<gene>
    <name evidence="1" type="ORF">EWM59_26515</name>
</gene>
<comment type="caution">
    <text evidence="1">The sequence shown here is derived from an EMBL/GenBank/DDBJ whole genome shotgun (WGS) entry which is preliminary data.</text>
</comment>
<evidence type="ECO:0000313" key="1">
    <source>
        <dbReference type="EMBL" id="RYU91829.1"/>
    </source>
</evidence>
<organism evidence="1 2">
    <name type="scientific">Emticicia agri</name>
    <dbReference type="NCBI Taxonomy" id="2492393"/>
    <lineage>
        <taxon>Bacteria</taxon>
        <taxon>Pseudomonadati</taxon>
        <taxon>Bacteroidota</taxon>
        <taxon>Cytophagia</taxon>
        <taxon>Cytophagales</taxon>
        <taxon>Leadbetterellaceae</taxon>
        <taxon>Emticicia</taxon>
    </lineage>
</organism>
<dbReference type="OrthoDB" id="4380123at2"/>
<sequence length="241" mass="28418">MCVLTYLPTSNNGFIFTSNRDEQKSRESAIAPRKYEIEGRYVFYPKDPQGSGTWIGGCDTFTLCLLNGGFKPHLPNPPYRQSRGRVILDFYQFLDEEKFISQYQFSGLEPFTLVIINKQNTEKYYEIRWTGKEVISTTHARTEPRIWSSVTLYCPEIIQEREQWFRNFLNTYPAYTADDVLHFHHTGGKGDSRNDIKMNRNEELKTLSITQFQIDTEQFVVSYEDLQKNKKYVYRVFIECV</sequence>
<dbReference type="Proteomes" id="UP000293162">
    <property type="component" value="Unassembled WGS sequence"/>
</dbReference>